<organism evidence="2 3">
    <name type="scientific">Mycobacterium colombiense</name>
    <dbReference type="NCBI Taxonomy" id="339268"/>
    <lineage>
        <taxon>Bacteria</taxon>
        <taxon>Bacillati</taxon>
        <taxon>Actinomycetota</taxon>
        <taxon>Actinomycetes</taxon>
        <taxon>Mycobacteriales</taxon>
        <taxon>Mycobacteriaceae</taxon>
        <taxon>Mycobacterium</taxon>
        <taxon>Mycobacterium avium complex (MAC)</taxon>
    </lineage>
</organism>
<evidence type="ECO:0008006" key="4">
    <source>
        <dbReference type="Google" id="ProtNLM"/>
    </source>
</evidence>
<accession>A0A1A2YBY8</accession>
<evidence type="ECO:0000313" key="2">
    <source>
        <dbReference type="EMBL" id="OBI34777.1"/>
    </source>
</evidence>
<evidence type="ECO:0000313" key="3">
    <source>
        <dbReference type="Proteomes" id="UP000091846"/>
    </source>
</evidence>
<evidence type="ECO:0000256" key="1">
    <source>
        <dbReference type="SAM" id="Phobius"/>
    </source>
</evidence>
<feature type="transmembrane region" description="Helical" evidence="1">
    <location>
        <begin position="6"/>
        <end position="27"/>
    </location>
</feature>
<dbReference type="EMBL" id="LZKI01000197">
    <property type="protein sequence ID" value="OBI34777.1"/>
    <property type="molecule type" value="Genomic_DNA"/>
</dbReference>
<keyword evidence="1" id="KW-1133">Transmembrane helix</keyword>
<reference evidence="2 3" key="1">
    <citation type="submission" date="2016-06" db="EMBL/GenBank/DDBJ databases">
        <authorList>
            <person name="Kjaerup R.B."/>
            <person name="Dalgaard T.S."/>
            <person name="Juul-Madsen H.R."/>
        </authorList>
    </citation>
    <scope>NUCLEOTIDE SEQUENCE [LARGE SCALE GENOMIC DNA]</scope>
    <source>
        <strain evidence="2 3">E1334</strain>
    </source>
</reference>
<feature type="transmembrane region" description="Helical" evidence="1">
    <location>
        <begin position="78"/>
        <end position="97"/>
    </location>
</feature>
<feature type="transmembrane region" description="Helical" evidence="1">
    <location>
        <begin position="210"/>
        <end position="227"/>
    </location>
</feature>
<feature type="transmembrane region" description="Helical" evidence="1">
    <location>
        <begin position="182"/>
        <end position="204"/>
    </location>
</feature>
<protein>
    <recommendedName>
        <fullName evidence="4">DUF998 domain-containing protein</fullName>
    </recommendedName>
</protein>
<keyword evidence="1" id="KW-0812">Transmembrane</keyword>
<name>A0A1A2YBY8_9MYCO</name>
<proteinExistence type="predicted"/>
<gene>
    <name evidence="2" type="ORF">A5708_11210</name>
</gene>
<feature type="transmembrane region" description="Helical" evidence="1">
    <location>
        <begin position="146"/>
        <end position="170"/>
    </location>
</feature>
<feature type="transmembrane region" description="Helical" evidence="1">
    <location>
        <begin position="39"/>
        <end position="58"/>
    </location>
</feature>
<feature type="transmembrane region" description="Helical" evidence="1">
    <location>
        <begin position="109"/>
        <end position="126"/>
    </location>
</feature>
<keyword evidence="1" id="KW-0472">Membrane</keyword>
<dbReference type="Proteomes" id="UP000091846">
    <property type="component" value="Unassembled WGS sequence"/>
</dbReference>
<dbReference type="AlphaFoldDB" id="A0A1A2YBY8"/>
<sequence>MGILDIGVPVTVACNITLAIVAWALWVRRGTWRIPWESPTTGAILLLGVGVALIAPQAESNIGKMLYEITGLWHVNNMIGFFCLQAALASSTLAGMLRMPSMRNRIAPMLHWPFAISVALIVALFCHSKGSNTPEKLLPHISHYPWIIACFAVHVTALLYFGTLNAWVAVSHLRDDPRAKPVAIAWLVGLAIGALSIVGLGILISGHAPWYDGGLLATCICTVVFSISSSRSWQRKLTPWRNLLVATGARWFTGRPDKIRS</sequence>
<comment type="caution">
    <text evidence="2">The sequence shown here is derived from an EMBL/GenBank/DDBJ whole genome shotgun (WGS) entry which is preliminary data.</text>
</comment>